<evidence type="ECO:0000256" key="12">
    <source>
        <dbReference type="ARBA" id="ARBA00022881"/>
    </source>
</evidence>
<dbReference type="InterPro" id="IPR044752">
    <property type="entry name" value="PIN-like_EXO1"/>
</dbReference>
<keyword evidence="9 16" id="KW-0378">Hydrolase</keyword>
<evidence type="ECO:0000256" key="5">
    <source>
        <dbReference type="ARBA" id="ARBA00022723"/>
    </source>
</evidence>
<dbReference type="SMART" id="SM00279">
    <property type="entry name" value="HhH2"/>
    <property type="match status" value="1"/>
</dbReference>
<dbReference type="CDD" id="cd09857">
    <property type="entry name" value="PIN_EXO1"/>
    <property type="match status" value="1"/>
</dbReference>
<feature type="compositionally biased region" description="Polar residues" evidence="17">
    <location>
        <begin position="970"/>
        <end position="983"/>
    </location>
</feature>
<evidence type="ECO:0000259" key="18">
    <source>
        <dbReference type="SMART" id="SM00484"/>
    </source>
</evidence>
<dbReference type="RefSeq" id="XP_014665920.1">
    <property type="nucleotide sequence ID" value="XM_014810434.1"/>
</dbReference>
<keyword evidence="7 16" id="KW-0227">DNA damage</keyword>
<feature type="compositionally biased region" description="Low complexity" evidence="17">
    <location>
        <begin position="826"/>
        <end position="836"/>
    </location>
</feature>
<dbReference type="GeneID" id="106807917"/>
<feature type="region of interest" description="Disordered" evidence="17">
    <location>
        <begin position="822"/>
        <end position="873"/>
    </location>
</feature>
<organism evidence="20 21">
    <name type="scientific">Priapulus caudatus</name>
    <name type="common">Priapulid worm</name>
    <dbReference type="NCBI Taxonomy" id="37621"/>
    <lineage>
        <taxon>Eukaryota</taxon>
        <taxon>Metazoa</taxon>
        <taxon>Ecdysozoa</taxon>
        <taxon>Scalidophora</taxon>
        <taxon>Priapulida</taxon>
        <taxon>Priapulimorpha</taxon>
        <taxon>Priapulimorphida</taxon>
        <taxon>Priapulidae</taxon>
        <taxon>Priapulus</taxon>
    </lineage>
</organism>
<dbReference type="InterPro" id="IPR006086">
    <property type="entry name" value="XPG-I_dom"/>
</dbReference>
<evidence type="ECO:0000256" key="2">
    <source>
        <dbReference type="ARBA" id="ARBA00010563"/>
    </source>
</evidence>
<accession>A0ABM1E149</accession>
<keyword evidence="13 16" id="KW-0238">DNA-binding</keyword>
<evidence type="ECO:0000256" key="17">
    <source>
        <dbReference type="SAM" id="MobiDB-lite"/>
    </source>
</evidence>
<dbReference type="InterPro" id="IPR006085">
    <property type="entry name" value="XPG_DNA_repair_N"/>
</dbReference>
<dbReference type="Gene3D" id="3.40.50.1010">
    <property type="entry name" value="5'-nuclease"/>
    <property type="match status" value="1"/>
</dbReference>
<evidence type="ECO:0000256" key="8">
    <source>
        <dbReference type="ARBA" id="ARBA00022769"/>
    </source>
</evidence>
<dbReference type="Gene3D" id="1.10.150.20">
    <property type="entry name" value="5' to 3' exonuclease, C-terminal subdomain"/>
    <property type="match status" value="1"/>
</dbReference>
<dbReference type="PROSITE" id="PS00842">
    <property type="entry name" value="XPG_2"/>
    <property type="match status" value="1"/>
</dbReference>
<keyword evidence="5 16" id="KW-0479">Metal-binding</keyword>
<evidence type="ECO:0000256" key="10">
    <source>
        <dbReference type="ARBA" id="ARBA00022839"/>
    </source>
</evidence>
<feature type="region of interest" description="Disordered" evidence="17">
    <location>
        <begin position="657"/>
        <end position="763"/>
    </location>
</feature>
<dbReference type="PROSITE" id="PS00841">
    <property type="entry name" value="XPG_1"/>
    <property type="match status" value="1"/>
</dbReference>
<evidence type="ECO:0000313" key="21">
    <source>
        <dbReference type="RefSeq" id="XP_014665920.1"/>
    </source>
</evidence>
<dbReference type="PANTHER" id="PTHR11081:SF8">
    <property type="entry name" value="EXONUCLEASE 1"/>
    <property type="match status" value="1"/>
</dbReference>
<dbReference type="SUPFAM" id="SSF47807">
    <property type="entry name" value="5' to 3' exonuclease, C-terminal subdomain"/>
    <property type="match status" value="2"/>
</dbReference>
<evidence type="ECO:0000256" key="11">
    <source>
        <dbReference type="ARBA" id="ARBA00022842"/>
    </source>
</evidence>
<dbReference type="SMART" id="SM00484">
    <property type="entry name" value="XPGI"/>
    <property type="match status" value="1"/>
</dbReference>
<dbReference type="PRINTS" id="PR00853">
    <property type="entry name" value="XPGRADSUPER"/>
</dbReference>
<keyword evidence="15 16" id="KW-0539">Nucleus</keyword>
<feature type="region of interest" description="Disordered" evidence="17">
    <location>
        <begin position="902"/>
        <end position="929"/>
    </location>
</feature>
<feature type="compositionally biased region" description="Low complexity" evidence="17">
    <location>
        <begin position="843"/>
        <end position="857"/>
    </location>
</feature>
<evidence type="ECO:0000259" key="19">
    <source>
        <dbReference type="SMART" id="SM00485"/>
    </source>
</evidence>
<feature type="compositionally biased region" description="Low complexity" evidence="17">
    <location>
        <begin position="902"/>
        <end position="912"/>
    </location>
</feature>
<keyword evidence="11 16" id="KW-0460">Magnesium</keyword>
<feature type="compositionally biased region" description="Basic and acidic residues" evidence="17">
    <location>
        <begin position="545"/>
        <end position="558"/>
    </location>
</feature>
<sequence>MGIKGLLPFLKKACHQGNVKEFSGCTVAVDTYCLLHKGAFGCADQLARGDPTDQYVNYCMKFVNLLLSFGIKPVLVFDGCRLPSKAGTEKRRREKRQLMKRRGKQFLREGKPQEARDCFQQCIDVTSQMALDVMLAARQKGVDCIVAPYEADAQLSYLNKCGFAQLVMTEDSDLVLFGCDRIIFKMDLNGNGVVYEKARLGEALGSSAAQFTFEKFRRMCILSGCDYLDNLPGIGLSKAMKFFKLARNTNLSVILSKVGSYLNMPGLNISSDYINNFIKAEKTFLYQLVFDPVTRRVVPLEPYPDTIDPDDLDFAGPLIDKVAALQLALGNLDVNTLKRLGDYDPDKPVPSPKTDKWTSNVKRSSREPHMFSIWDKNYKPRGQVRKPNPLEVVEHVIIDICIQPFCLILSKVGSYLNMPGLNISSDYINNFIKAEKTFLYQLVFDPVTRRVVPLEPYPDTIDPDDLDFAGPLIDKVAALQLALGNLDVNTLKRLGDYDPDKPVPSPKTDKWTSNVKRSSREPHMFSIWDKNYKPRGQVRKPNPLEVERAAPTKGKEVTIHNWLPANTVRRSPRKRPRDVQDSDSQQAHTDSELAAMYGGVVTPTPPLDKKPRTNVEPSVTRRAPEIRSRFFAARQPNIKQERLSTALMVTERVSLAGPDGELDCSTDGVPSGAVGTKPDRAGQLQCGQSPTTHDPSSNSDETLRRTSRASLHTNRLDRVLSRAAAIETASPRDPETTLPCDPETTSPCDPEMTSPRDPETVASRNPFRVEPTQRSSNTGVAGFVHRDAFKQPPVAVATAGTAAASPGGRTFDWDRYQSDFTALSGRRPSSQSPSTRRQYKLPSSVAAAAGGSRGAAAQGERTPDDGDSQGSAAGSLSQFSNVCSVDGDSVSLSQFWCSRSSQSDASDSAATAPGTDLGQSDERETSQPGFPCAAALDIISETTGSQEGSHSGSLSQEVGGGKDVVGGSAESRSISDRLTASQPSEKRFVTGEGTSSRGTGSQRLSAGQSKMSSCRRQGLAKRTVQGRGSSENQRSVKDMLHKFSYSKKQPTISSRPAPLSPCKSNVCTPDSRNSLLNSAAPSTQRTLYM</sequence>
<evidence type="ECO:0000256" key="16">
    <source>
        <dbReference type="RuleBase" id="RU910737"/>
    </source>
</evidence>
<dbReference type="PANTHER" id="PTHR11081">
    <property type="entry name" value="FLAP ENDONUCLEASE FAMILY MEMBER"/>
    <property type="match status" value="1"/>
</dbReference>
<name>A0ABM1E149_PRICU</name>
<feature type="compositionally biased region" description="Polar residues" evidence="17">
    <location>
        <begin position="942"/>
        <end position="956"/>
    </location>
</feature>
<evidence type="ECO:0000313" key="20">
    <source>
        <dbReference type="Proteomes" id="UP000695022"/>
    </source>
</evidence>
<evidence type="ECO:0000256" key="15">
    <source>
        <dbReference type="ARBA" id="ARBA00023242"/>
    </source>
</evidence>
<dbReference type="InterPro" id="IPR019974">
    <property type="entry name" value="XPG_CS"/>
</dbReference>
<dbReference type="InterPro" id="IPR008918">
    <property type="entry name" value="HhH2"/>
</dbReference>
<dbReference type="SMART" id="SM00485">
    <property type="entry name" value="XPGN"/>
    <property type="match status" value="1"/>
</dbReference>
<keyword evidence="10 16" id="KW-0269">Exonuclease</keyword>
<feature type="domain" description="XPG N-terminal" evidence="19">
    <location>
        <begin position="1"/>
        <end position="99"/>
    </location>
</feature>
<evidence type="ECO:0000256" key="9">
    <source>
        <dbReference type="ARBA" id="ARBA00022801"/>
    </source>
</evidence>
<keyword evidence="12 16" id="KW-0267">Excision nuclease</keyword>
<feature type="compositionally biased region" description="Low complexity" evidence="17">
    <location>
        <begin position="990"/>
        <end position="1001"/>
    </location>
</feature>
<comment type="function">
    <text evidence="16">5'-&gt;3' double-stranded DNA exonuclease which may also possess a cryptic 3'-&gt;5' double-stranded DNA exonuclease activity. Functions in DNA mismatch repair.</text>
</comment>
<dbReference type="EC" id="3.1.-.-" evidence="16"/>
<comment type="similarity">
    <text evidence="2 16">Belongs to the XPG/RAD2 endonuclease family. EXO1 subfamily.</text>
</comment>
<dbReference type="CDD" id="cd09908">
    <property type="entry name" value="H3TH_EXO1"/>
    <property type="match status" value="1"/>
</dbReference>
<evidence type="ECO:0000256" key="13">
    <source>
        <dbReference type="ARBA" id="ARBA00023125"/>
    </source>
</evidence>
<keyword evidence="6" id="KW-0255">Endonuclease</keyword>
<evidence type="ECO:0000256" key="6">
    <source>
        <dbReference type="ARBA" id="ARBA00022759"/>
    </source>
</evidence>
<proteinExistence type="inferred from homology"/>
<feature type="compositionally biased region" description="Polar residues" evidence="17">
    <location>
        <begin position="685"/>
        <end position="700"/>
    </location>
</feature>
<dbReference type="InterPro" id="IPR029060">
    <property type="entry name" value="PIN-like_dom_sf"/>
</dbReference>
<evidence type="ECO:0000256" key="1">
    <source>
        <dbReference type="ARBA" id="ARBA00004123"/>
    </source>
</evidence>
<keyword evidence="20" id="KW-1185">Reference proteome</keyword>
<keyword evidence="4 16" id="KW-0540">Nuclease</keyword>
<evidence type="ECO:0000256" key="4">
    <source>
        <dbReference type="ARBA" id="ARBA00022722"/>
    </source>
</evidence>
<reference evidence="21" key="1">
    <citation type="submission" date="2025-08" db="UniProtKB">
        <authorList>
            <consortium name="RefSeq"/>
        </authorList>
    </citation>
    <scope>IDENTIFICATION</scope>
</reference>
<comment type="cofactor">
    <cofactor evidence="16">
        <name>Mg(2+)</name>
        <dbReference type="ChEBI" id="CHEBI:18420"/>
    </cofactor>
    <text evidence="16">Binds 2 magnesium ions per subunit. They probably participate in the reaction catalyzed by the enzyme. May bind an additional third magnesium ion after substrate binding.</text>
</comment>
<feature type="domain" description="XPG-I" evidence="18">
    <location>
        <begin position="138"/>
        <end position="206"/>
    </location>
</feature>
<dbReference type="InterPro" id="IPR036279">
    <property type="entry name" value="5-3_exonuclease_C_sf"/>
</dbReference>
<feature type="region of interest" description="Disordered" evidence="17">
    <location>
        <begin position="495"/>
        <end position="518"/>
    </location>
</feature>
<evidence type="ECO:0000256" key="7">
    <source>
        <dbReference type="ARBA" id="ARBA00022763"/>
    </source>
</evidence>
<keyword evidence="8 16" id="KW-0228">DNA excision</keyword>
<dbReference type="Pfam" id="PF00752">
    <property type="entry name" value="XPG_N"/>
    <property type="match status" value="1"/>
</dbReference>
<dbReference type="InterPro" id="IPR006084">
    <property type="entry name" value="XPG/Rad2"/>
</dbReference>
<dbReference type="Pfam" id="PF00867">
    <property type="entry name" value="XPG_I"/>
    <property type="match status" value="1"/>
</dbReference>
<evidence type="ECO:0000256" key="3">
    <source>
        <dbReference type="ARBA" id="ARBA00020324"/>
    </source>
</evidence>
<dbReference type="SUPFAM" id="SSF88723">
    <property type="entry name" value="PIN domain-like"/>
    <property type="match status" value="1"/>
</dbReference>
<feature type="region of interest" description="Disordered" evidence="17">
    <location>
        <begin position="532"/>
        <end position="621"/>
    </location>
</feature>
<gene>
    <name evidence="21" type="primary">LOC106807917</name>
</gene>
<feature type="compositionally biased region" description="Polar residues" evidence="17">
    <location>
        <begin position="1002"/>
        <end position="1015"/>
    </location>
</feature>
<comment type="subcellular location">
    <subcellularLocation>
        <location evidence="1 16">Nucleus</location>
    </subcellularLocation>
</comment>
<dbReference type="InterPro" id="IPR037315">
    <property type="entry name" value="EXO1_H3TH"/>
</dbReference>
<protein>
    <recommendedName>
        <fullName evidence="3 16">Exonuclease 1</fullName>
        <ecNumber evidence="16">3.1.-.-</ecNumber>
    </recommendedName>
</protein>
<dbReference type="Proteomes" id="UP000695022">
    <property type="component" value="Unplaced"/>
</dbReference>
<keyword evidence="14 16" id="KW-0234">DNA repair</keyword>
<evidence type="ECO:0000256" key="14">
    <source>
        <dbReference type="ARBA" id="ARBA00023204"/>
    </source>
</evidence>
<feature type="region of interest" description="Disordered" evidence="17">
    <location>
        <begin position="942"/>
        <end position="1061"/>
    </location>
</feature>